<dbReference type="GO" id="GO:0005737">
    <property type="term" value="C:cytoplasm"/>
    <property type="evidence" value="ECO:0007669"/>
    <property type="project" value="UniProtKB-ARBA"/>
</dbReference>
<evidence type="ECO:0000256" key="4">
    <source>
        <dbReference type="ARBA" id="ARBA00022917"/>
    </source>
</evidence>
<dbReference type="InterPro" id="IPR045853">
    <property type="entry name" value="Pep_chain_release_fac_I_sf"/>
</dbReference>
<gene>
    <name evidence="6" type="ORF">A2Y98_03375</name>
</gene>
<evidence type="ECO:0000313" key="7">
    <source>
        <dbReference type="Proteomes" id="UP000179099"/>
    </source>
</evidence>
<dbReference type="AlphaFoldDB" id="A0A1G2F883"/>
<accession>A0A1G2F883</accession>
<dbReference type="STRING" id="1801992.A2Y98_03375"/>
<dbReference type="GO" id="GO:0003747">
    <property type="term" value="F:translation release factor activity"/>
    <property type="evidence" value="ECO:0007669"/>
    <property type="project" value="InterPro"/>
</dbReference>
<evidence type="ECO:0000256" key="3">
    <source>
        <dbReference type="ARBA" id="ARBA00022481"/>
    </source>
</evidence>
<comment type="caution">
    <text evidence="6">The sequence shown here is derived from an EMBL/GenBank/DDBJ whole genome shotgun (WGS) entry which is preliminary data.</text>
</comment>
<dbReference type="Pfam" id="PF00472">
    <property type="entry name" value="RF-1"/>
    <property type="match status" value="1"/>
</dbReference>
<feature type="domain" description="Prokaryotic-type class I peptide chain release factors" evidence="5">
    <location>
        <begin position="124"/>
        <end position="140"/>
    </location>
</feature>
<proteinExistence type="inferred from homology"/>
<dbReference type="Pfam" id="PF03462">
    <property type="entry name" value="PCRF"/>
    <property type="match status" value="1"/>
</dbReference>
<reference evidence="6 7" key="1">
    <citation type="journal article" date="2016" name="Nat. Commun.">
        <title>Thousands of microbial genomes shed light on interconnected biogeochemical processes in an aquifer system.</title>
        <authorList>
            <person name="Anantharaman K."/>
            <person name="Brown C.T."/>
            <person name="Hug L.A."/>
            <person name="Sharon I."/>
            <person name="Castelle C.J."/>
            <person name="Probst A.J."/>
            <person name="Thomas B.C."/>
            <person name="Singh A."/>
            <person name="Wilkins M.J."/>
            <person name="Karaoz U."/>
            <person name="Brodie E.L."/>
            <person name="Williams K.H."/>
            <person name="Hubbard S.S."/>
            <person name="Banfield J.F."/>
        </authorList>
    </citation>
    <scope>NUCLEOTIDE SEQUENCE [LARGE SCALE GENOMIC DNA]</scope>
</reference>
<name>A0A1G2F883_9BACT</name>
<evidence type="ECO:0000256" key="2">
    <source>
        <dbReference type="ARBA" id="ARBA00010835"/>
    </source>
</evidence>
<dbReference type="SMART" id="SM00937">
    <property type="entry name" value="PCRF"/>
    <property type="match status" value="1"/>
</dbReference>
<sequence>MLEQPKGIILEIRAGTGGDEAALFAMDLYKMYLRFAQNRGWPQNLIDSNAGPSGGYKEISLEINSSEAYNLLRNEGGVHRVQRIPKTEKNGRIHTSTATVAVMPKVEASEIKINPADIEITTARAGGPGGQNVNKVETAVRLRHIPSGIVILSRTQRSQGQNKEKALEILRYKLYESQQTQQTTTLDQQRREQIKGAERSDKIRTYNFPQNRITDHRIGKSWHNLEAILDGKMDQIIKAFSQK</sequence>
<dbReference type="InterPro" id="IPR000352">
    <property type="entry name" value="Pep_chain_release_fac_I"/>
</dbReference>
<dbReference type="EMBL" id="MHMW01000019">
    <property type="protein sequence ID" value="OGZ34087.1"/>
    <property type="molecule type" value="Genomic_DNA"/>
</dbReference>
<dbReference type="SUPFAM" id="SSF75620">
    <property type="entry name" value="Release factor"/>
    <property type="match status" value="1"/>
</dbReference>
<protein>
    <submittedName>
        <fullName evidence="6">Peptide chain release factor 1</fullName>
    </submittedName>
</protein>
<dbReference type="Gene3D" id="3.30.160.20">
    <property type="match status" value="1"/>
</dbReference>
<keyword evidence="3" id="KW-0488">Methylation</keyword>
<dbReference type="PROSITE" id="PS00745">
    <property type="entry name" value="RF_PROK_I"/>
    <property type="match status" value="1"/>
</dbReference>
<evidence type="ECO:0000313" key="6">
    <source>
        <dbReference type="EMBL" id="OGZ34087.1"/>
    </source>
</evidence>
<dbReference type="InterPro" id="IPR005139">
    <property type="entry name" value="PCRF"/>
</dbReference>
<evidence type="ECO:0000259" key="5">
    <source>
        <dbReference type="PROSITE" id="PS00745"/>
    </source>
</evidence>
<organism evidence="6 7">
    <name type="scientific">Candidatus Portnoybacteria bacterium RBG_19FT_COMBO_36_7</name>
    <dbReference type="NCBI Taxonomy" id="1801992"/>
    <lineage>
        <taxon>Bacteria</taxon>
        <taxon>Candidatus Portnoyibacteriota</taxon>
    </lineage>
</organism>
<dbReference type="InterPro" id="IPR050057">
    <property type="entry name" value="Prokaryotic/Mito_RF"/>
</dbReference>
<evidence type="ECO:0000256" key="1">
    <source>
        <dbReference type="ARBA" id="ARBA00002986"/>
    </source>
</evidence>
<dbReference type="PANTHER" id="PTHR43804">
    <property type="entry name" value="LD18447P"/>
    <property type="match status" value="1"/>
</dbReference>
<keyword evidence="4" id="KW-0648">Protein biosynthesis</keyword>
<comment type="function">
    <text evidence="1">Peptide chain release factor 1 directs the termination of translation in response to the peptide chain termination codons UAG and UAA.</text>
</comment>
<dbReference type="Gene3D" id="3.30.70.1660">
    <property type="match status" value="1"/>
</dbReference>
<dbReference type="FunFam" id="3.30.70.1660:FF:000002">
    <property type="entry name" value="Peptide chain release factor 1"/>
    <property type="match status" value="1"/>
</dbReference>
<dbReference type="PANTHER" id="PTHR43804:SF7">
    <property type="entry name" value="LD18447P"/>
    <property type="match status" value="1"/>
</dbReference>
<dbReference type="Proteomes" id="UP000179099">
    <property type="component" value="Unassembled WGS sequence"/>
</dbReference>
<comment type="similarity">
    <text evidence="2">Belongs to the prokaryotic/mitochondrial release factor family.</text>
</comment>